<protein>
    <submittedName>
        <fullName evidence="1">Uncharacterized protein</fullName>
    </submittedName>
</protein>
<accession>A0A9D7ECT0</accession>
<organism evidence="1 2">
    <name type="scientific">Candidatus Methylophosphatis roskildensis</name>
    <dbReference type="NCBI Taxonomy" id="2899263"/>
    <lineage>
        <taxon>Bacteria</taxon>
        <taxon>Pseudomonadati</taxon>
        <taxon>Pseudomonadota</taxon>
        <taxon>Betaproteobacteria</taxon>
        <taxon>Nitrosomonadales</taxon>
        <taxon>Sterolibacteriaceae</taxon>
        <taxon>Candidatus Methylophosphatis</taxon>
    </lineage>
</organism>
<evidence type="ECO:0000313" key="1">
    <source>
        <dbReference type="EMBL" id="MBK6975227.1"/>
    </source>
</evidence>
<dbReference type="Proteomes" id="UP000807785">
    <property type="component" value="Unassembled WGS sequence"/>
</dbReference>
<name>A0A9D7ECT0_9PROT</name>
<proteinExistence type="predicted"/>
<comment type="caution">
    <text evidence="1">The sequence shown here is derived from an EMBL/GenBank/DDBJ whole genome shotgun (WGS) entry which is preliminary data.</text>
</comment>
<dbReference type="EMBL" id="JADJEV010000005">
    <property type="protein sequence ID" value="MBK6975227.1"/>
    <property type="molecule type" value="Genomic_DNA"/>
</dbReference>
<evidence type="ECO:0000313" key="2">
    <source>
        <dbReference type="Proteomes" id="UP000807785"/>
    </source>
</evidence>
<gene>
    <name evidence="1" type="ORF">IPH26_20565</name>
</gene>
<sequence>MRIVLKMIFKSDDVHVERQLLRELVKYLYRNERFLGDYASRYRAGLPISSANAEPVVNCVISKRFVKKQQMRWSLTSANALLQIRCAVLNGRYWAEFSKRDPMPTAANAPALLFAA</sequence>
<dbReference type="AlphaFoldDB" id="A0A9D7ECT0"/>
<reference evidence="1" key="1">
    <citation type="submission" date="2020-10" db="EMBL/GenBank/DDBJ databases">
        <title>Connecting structure to function with the recovery of over 1000 high-quality activated sludge metagenome-assembled genomes encoding full-length rRNA genes using long-read sequencing.</title>
        <authorList>
            <person name="Singleton C.M."/>
            <person name="Petriglieri F."/>
            <person name="Kristensen J.M."/>
            <person name="Kirkegaard R.H."/>
            <person name="Michaelsen T.Y."/>
            <person name="Andersen M.H."/>
            <person name="Karst S.M."/>
            <person name="Dueholm M.S."/>
            <person name="Nielsen P.H."/>
            <person name="Albertsen M."/>
        </authorList>
    </citation>
    <scope>NUCLEOTIDE SEQUENCE</scope>
    <source>
        <strain evidence="1">Bjer_18-Q3-R1-45_BAT3C.347</strain>
    </source>
</reference>